<evidence type="ECO:0000256" key="5">
    <source>
        <dbReference type="SAM" id="MobiDB-lite"/>
    </source>
</evidence>
<dbReference type="InterPro" id="IPR007202">
    <property type="entry name" value="4Fe-4S_dom"/>
</dbReference>
<accession>A0A9D2L7E3</accession>
<evidence type="ECO:0000259" key="7">
    <source>
        <dbReference type="PROSITE" id="PS51656"/>
    </source>
</evidence>
<reference evidence="8" key="1">
    <citation type="journal article" date="2021" name="PeerJ">
        <title>Extensive microbial diversity within the chicken gut microbiome revealed by metagenomics and culture.</title>
        <authorList>
            <person name="Gilroy R."/>
            <person name="Ravi A."/>
            <person name="Getino M."/>
            <person name="Pursley I."/>
            <person name="Horton D.L."/>
            <person name="Alikhan N.F."/>
            <person name="Baker D."/>
            <person name="Gharbi K."/>
            <person name="Hall N."/>
            <person name="Watson M."/>
            <person name="Adriaenssens E.M."/>
            <person name="Foster-Nyarko E."/>
            <person name="Jarju S."/>
            <person name="Secka A."/>
            <person name="Antonio M."/>
            <person name="Oren A."/>
            <person name="Chaudhuri R.R."/>
            <person name="La Ragione R."/>
            <person name="Hildebrand F."/>
            <person name="Pallen M.J."/>
        </authorList>
    </citation>
    <scope>NUCLEOTIDE SEQUENCE</scope>
    <source>
        <strain evidence="8">CHK188-4685</strain>
    </source>
</reference>
<sequence length="482" mass="53163">MDKFYHSVRLDASLCKGCINCIKRCPTEAIRVRGGKASINNKFCIDCGECIRVCPHHAKHATYDRLDCMRQYEYTVALPAPSLYSQFNNLDDVNIVLNALIRMGFDDVFEVGAAAELVSEATRQYISEHEEGLPFISTACPSVVRLIRVRFPNLIPHLLPLNPPVEVAAVLAAERAMKQTGLPREKIGIIFISPCPSKVTYVKAPLGTEKSQVDKVLAIKDVYPKLLACMKAVGKEEYPAIGTAGKIGISWGHSGGEASGLFTESYLAADGIENVIRVLEDMEDQKFTNLRFVELNACNGGCVGGVLTVENPYVAEVKLKRLRKYMPVARTHMDDLSQRIIPWTTGVQYEPVFSLGNTMMESFSRLNQVERLMKKFPGLDCGSCGAPTCKALAEDIVRGEANESDCVYYLRENLHKLSEEVAVLAEDLSDGGIEKQEPLKLIKEYIGRISQEMSLLDKKEEEQSDGSGVDGNGNLPDGESGR</sequence>
<evidence type="ECO:0000256" key="3">
    <source>
        <dbReference type="ARBA" id="ARBA00023004"/>
    </source>
</evidence>
<dbReference type="PROSITE" id="PS00198">
    <property type="entry name" value="4FE4S_FER_1"/>
    <property type="match status" value="2"/>
</dbReference>
<dbReference type="PROSITE" id="PS51656">
    <property type="entry name" value="4FE4S"/>
    <property type="match status" value="1"/>
</dbReference>
<reference evidence="8" key="2">
    <citation type="submission" date="2021-04" db="EMBL/GenBank/DDBJ databases">
        <authorList>
            <person name="Gilroy R."/>
        </authorList>
    </citation>
    <scope>NUCLEOTIDE SEQUENCE</scope>
    <source>
        <strain evidence="8">CHK188-4685</strain>
    </source>
</reference>
<dbReference type="Proteomes" id="UP000886804">
    <property type="component" value="Unassembled WGS sequence"/>
</dbReference>
<evidence type="ECO:0000256" key="4">
    <source>
        <dbReference type="ARBA" id="ARBA00023014"/>
    </source>
</evidence>
<dbReference type="GO" id="GO:0046872">
    <property type="term" value="F:metal ion binding"/>
    <property type="evidence" value="ECO:0007669"/>
    <property type="project" value="UniProtKB-KW"/>
</dbReference>
<evidence type="ECO:0000256" key="2">
    <source>
        <dbReference type="ARBA" id="ARBA00022723"/>
    </source>
</evidence>
<dbReference type="PROSITE" id="PS51379">
    <property type="entry name" value="4FE4S_FER_2"/>
    <property type="match status" value="2"/>
</dbReference>
<keyword evidence="4" id="KW-0411">Iron-sulfur</keyword>
<dbReference type="Gene3D" id="1.10.15.40">
    <property type="entry name" value="Electron transport complex subunit B, putative Fe-S cluster"/>
    <property type="match status" value="1"/>
</dbReference>
<protein>
    <submittedName>
        <fullName evidence="8">4Fe-4S dicluster domain-containing protein</fullName>
    </submittedName>
</protein>
<gene>
    <name evidence="8" type="ORF">H9716_05280</name>
</gene>
<dbReference type="Pfam" id="PF02906">
    <property type="entry name" value="Fe_hyd_lg_C"/>
    <property type="match status" value="2"/>
</dbReference>
<feature type="region of interest" description="Disordered" evidence="5">
    <location>
        <begin position="454"/>
        <end position="482"/>
    </location>
</feature>
<keyword evidence="1" id="KW-0004">4Fe-4S</keyword>
<proteinExistence type="predicted"/>
<dbReference type="PANTHER" id="PTHR43560:SF1">
    <property type="entry name" value="ION-TRANSLOCATING OXIDOREDUCTASE COMPLEX SUBUNIT B"/>
    <property type="match status" value="1"/>
</dbReference>
<feature type="domain" description="4Fe-4S" evidence="7">
    <location>
        <begin position="364"/>
        <end position="423"/>
    </location>
</feature>
<dbReference type="Gene3D" id="3.30.70.20">
    <property type="match status" value="1"/>
</dbReference>
<dbReference type="InterPro" id="IPR004108">
    <property type="entry name" value="Fe_hydrogenase_lsu_C"/>
</dbReference>
<comment type="caution">
    <text evidence="8">The sequence shown here is derived from an EMBL/GenBank/DDBJ whole genome shotgun (WGS) entry which is preliminary data.</text>
</comment>
<dbReference type="SUPFAM" id="SSF53920">
    <property type="entry name" value="Fe-only hydrogenase"/>
    <property type="match status" value="1"/>
</dbReference>
<name>A0A9D2L7E3_9FIRM</name>
<dbReference type="SUPFAM" id="SSF54862">
    <property type="entry name" value="4Fe-4S ferredoxins"/>
    <property type="match status" value="1"/>
</dbReference>
<dbReference type="Pfam" id="PF04060">
    <property type="entry name" value="FeS"/>
    <property type="match status" value="1"/>
</dbReference>
<dbReference type="InterPro" id="IPR017900">
    <property type="entry name" value="4Fe4S_Fe_S_CS"/>
</dbReference>
<dbReference type="InterPro" id="IPR017896">
    <property type="entry name" value="4Fe4S_Fe-S-bd"/>
</dbReference>
<dbReference type="GO" id="GO:0051539">
    <property type="term" value="F:4 iron, 4 sulfur cluster binding"/>
    <property type="evidence" value="ECO:0007669"/>
    <property type="project" value="UniProtKB-KW"/>
</dbReference>
<evidence type="ECO:0000256" key="1">
    <source>
        <dbReference type="ARBA" id="ARBA00022485"/>
    </source>
</evidence>
<dbReference type="EMBL" id="DWYS01000062">
    <property type="protein sequence ID" value="HJB07261.1"/>
    <property type="molecule type" value="Genomic_DNA"/>
</dbReference>
<dbReference type="InterPro" id="IPR009016">
    <property type="entry name" value="Fe_hydrogenase"/>
</dbReference>
<keyword evidence="3" id="KW-0408">Iron</keyword>
<evidence type="ECO:0000313" key="8">
    <source>
        <dbReference type="EMBL" id="HJB07261.1"/>
    </source>
</evidence>
<evidence type="ECO:0000313" key="9">
    <source>
        <dbReference type="Proteomes" id="UP000886804"/>
    </source>
</evidence>
<feature type="domain" description="4Fe-4S ferredoxin-type" evidence="6">
    <location>
        <begin position="36"/>
        <end position="64"/>
    </location>
</feature>
<dbReference type="InterPro" id="IPR050395">
    <property type="entry name" value="4Fe4S_Ferredoxin_RnfB"/>
</dbReference>
<evidence type="ECO:0000259" key="6">
    <source>
        <dbReference type="PROSITE" id="PS51379"/>
    </source>
</evidence>
<dbReference type="AlphaFoldDB" id="A0A9D2L7E3"/>
<organism evidence="8 9">
    <name type="scientific">Candidatus Enterocloster faecavium</name>
    <dbReference type="NCBI Taxonomy" id="2838560"/>
    <lineage>
        <taxon>Bacteria</taxon>
        <taxon>Bacillati</taxon>
        <taxon>Bacillota</taxon>
        <taxon>Clostridia</taxon>
        <taxon>Lachnospirales</taxon>
        <taxon>Lachnospiraceae</taxon>
        <taxon>Enterocloster</taxon>
    </lineage>
</organism>
<feature type="domain" description="4Fe-4S ferredoxin-type" evidence="6">
    <location>
        <begin position="6"/>
        <end position="35"/>
    </location>
</feature>
<dbReference type="Pfam" id="PF13237">
    <property type="entry name" value="Fer4_10"/>
    <property type="match status" value="1"/>
</dbReference>
<keyword evidence="2" id="KW-0479">Metal-binding</keyword>
<dbReference type="Gene3D" id="3.40.950.10">
    <property type="entry name" value="Fe-only Hydrogenase (Larger Subunit), Chain L, domain 3"/>
    <property type="match status" value="1"/>
</dbReference>
<dbReference type="PANTHER" id="PTHR43560">
    <property type="entry name" value="ION-TRANSLOCATING OXIDOREDUCTASE COMPLEX SUBUNIT B"/>
    <property type="match status" value="1"/>
</dbReference>